<dbReference type="InterPro" id="IPR029052">
    <property type="entry name" value="Metallo-depent_PP-like"/>
</dbReference>
<dbReference type="AlphaFoldDB" id="A0A2G1UP21"/>
<evidence type="ECO:0000313" key="3">
    <source>
        <dbReference type="EMBL" id="PHQ16213.1"/>
    </source>
</evidence>
<protein>
    <recommendedName>
        <fullName evidence="2">Capsule synthesis protein CapA domain-containing protein</fullName>
    </recommendedName>
</protein>
<dbReference type="PANTHER" id="PTHR33393">
    <property type="entry name" value="POLYGLUTAMINE SYNTHESIS ACCESSORY PROTEIN RV0574C-RELATED"/>
    <property type="match status" value="1"/>
</dbReference>
<comment type="caution">
    <text evidence="3">The sequence shown here is derived from an EMBL/GenBank/DDBJ whole genome shotgun (WGS) entry which is preliminary data.</text>
</comment>
<dbReference type="InterPro" id="IPR019079">
    <property type="entry name" value="Capsule_synth_CapA"/>
</dbReference>
<feature type="domain" description="Capsule synthesis protein CapA" evidence="2">
    <location>
        <begin position="39"/>
        <end position="283"/>
    </location>
</feature>
<organism evidence="3 4">
    <name type="scientific">Marinobacter profundi</name>
    <dbReference type="NCBI Taxonomy" id="2666256"/>
    <lineage>
        <taxon>Bacteria</taxon>
        <taxon>Pseudomonadati</taxon>
        <taxon>Pseudomonadota</taxon>
        <taxon>Gammaproteobacteria</taxon>
        <taxon>Pseudomonadales</taxon>
        <taxon>Marinobacteraceae</taxon>
        <taxon>Marinobacter</taxon>
    </lineage>
</organism>
<dbReference type="Proteomes" id="UP000231409">
    <property type="component" value="Unassembled WGS sequence"/>
</dbReference>
<proteinExistence type="inferred from homology"/>
<sequence>MQSIFLISMKISLQRKRAILFSVWRRKMTDKTISESTLKISAVGDISLGDHPVCAGHGMRSIFSRHLDKVISDVSSHLRKSEITIGNLETVTSDKGLKKYWLPSYEMRGNPAHLSLLKKAGINLLGVANNHSMQHGVDAFNDMLIELEDSGIPSIGVDDGKGITKPYIHKHGDGNESFIFAVSTRPEEWVDGLVPYSLRSDPKSLLEEVKKLRASCSGFLICSIHWGLEFLDYPSLDQVQLAHNLIDNGVDVVFGHHSHVLQPVERYKNGLIFYSLGNFIFDLWSRKTKYSIIANVVLSKKDEPRFDYVPVIVNENGCVRTASGNETKTIDGLLSWQRYLDHDYVHLSKEEYTQRYRNEENKFRYSSYRYFIRNSYKYPLIFLFQSVFRTLIRRLSGN</sequence>
<keyword evidence="4" id="KW-1185">Reference proteome</keyword>
<name>A0A2G1UP21_9GAMM</name>
<dbReference type="SMART" id="SM00854">
    <property type="entry name" value="PGA_cap"/>
    <property type="match status" value="1"/>
</dbReference>
<dbReference type="SUPFAM" id="SSF56300">
    <property type="entry name" value="Metallo-dependent phosphatases"/>
    <property type="match status" value="1"/>
</dbReference>
<dbReference type="EMBL" id="NTFH01000004">
    <property type="protein sequence ID" value="PHQ16213.1"/>
    <property type="molecule type" value="Genomic_DNA"/>
</dbReference>
<gene>
    <name evidence="3" type="ORF">CLH61_03750</name>
</gene>
<dbReference type="CDD" id="cd07381">
    <property type="entry name" value="MPP_CapA"/>
    <property type="match status" value="1"/>
</dbReference>
<evidence type="ECO:0000256" key="1">
    <source>
        <dbReference type="ARBA" id="ARBA00005662"/>
    </source>
</evidence>
<dbReference type="PANTHER" id="PTHR33393:SF11">
    <property type="entry name" value="POLYGLUTAMINE SYNTHESIS ACCESSORY PROTEIN RV0574C-RELATED"/>
    <property type="match status" value="1"/>
</dbReference>
<dbReference type="Gene3D" id="3.60.21.10">
    <property type="match status" value="1"/>
</dbReference>
<dbReference type="InterPro" id="IPR052169">
    <property type="entry name" value="CW_Biosynth-Accessory"/>
</dbReference>
<evidence type="ECO:0000259" key="2">
    <source>
        <dbReference type="SMART" id="SM00854"/>
    </source>
</evidence>
<comment type="similarity">
    <text evidence="1">Belongs to the CapA family.</text>
</comment>
<reference evidence="3 4" key="1">
    <citation type="submission" date="2017-09" db="EMBL/GenBank/DDBJ databases">
        <title>The draft genome sequences of Marinobacter sp. PWS21.</title>
        <authorList>
            <person name="Cao J."/>
        </authorList>
    </citation>
    <scope>NUCLEOTIDE SEQUENCE [LARGE SCALE GENOMIC DNA]</scope>
    <source>
        <strain evidence="3 4">PWS21</strain>
    </source>
</reference>
<evidence type="ECO:0000313" key="4">
    <source>
        <dbReference type="Proteomes" id="UP000231409"/>
    </source>
</evidence>
<dbReference type="Pfam" id="PF09587">
    <property type="entry name" value="PGA_cap"/>
    <property type="match status" value="1"/>
</dbReference>
<accession>A0A2G1UP21</accession>